<name>A0AAD5DZN1_9CHLO</name>
<dbReference type="AlphaFoldDB" id="A0AAD5DZN1"/>
<reference evidence="2" key="1">
    <citation type="submission" date="2020-11" db="EMBL/GenBank/DDBJ databases">
        <title>Chlorella ohadii genome sequencing and assembly.</title>
        <authorList>
            <person name="Murik O."/>
            <person name="Treves H."/>
            <person name="Kedem I."/>
            <person name="Shotland Y."/>
            <person name="Kaplan A."/>
        </authorList>
    </citation>
    <scope>NUCLEOTIDE SEQUENCE</scope>
    <source>
        <strain evidence="2">1</strain>
    </source>
</reference>
<accession>A0AAD5DZN1</accession>
<feature type="domain" description="Solute-binding protein family 3/N-terminal" evidence="1">
    <location>
        <begin position="2"/>
        <end position="56"/>
    </location>
</feature>
<dbReference type="Gene3D" id="3.40.190.10">
    <property type="entry name" value="Periplasmic binding protein-like II"/>
    <property type="match status" value="2"/>
</dbReference>
<gene>
    <name evidence="2" type="ORF">COHA_000836</name>
</gene>
<dbReference type="InterPro" id="IPR001638">
    <property type="entry name" value="Solute-binding_3/MltF_N"/>
</dbReference>
<keyword evidence="3" id="KW-1185">Reference proteome</keyword>
<dbReference type="EMBL" id="JADXDR010000014">
    <property type="protein sequence ID" value="KAI7845723.1"/>
    <property type="molecule type" value="Genomic_DNA"/>
</dbReference>
<comment type="caution">
    <text evidence="2">The sequence shown here is derived from an EMBL/GenBank/DDBJ whole genome shotgun (WGS) entry which is preliminary data.</text>
</comment>
<protein>
    <recommendedName>
        <fullName evidence="1">Solute-binding protein family 3/N-terminal domain-containing protein</fullName>
    </recommendedName>
</protein>
<dbReference type="Pfam" id="PF00497">
    <property type="entry name" value="SBP_bac_3"/>
    <property type="match status" value="1"/>
</dbReference>
<dbReference type="Proteomes" id="UP001205105">
    <property type="component" value="Unassembled WGS sequence"/>
</dbReference>
<evidence type="ECO:0000313" key="2">
    <source>
        <dbReference type="EMBL" id="KAI7845723.1"/>
    </source>
</evidence>
<evidence type="ECO:0000313" key="3">
    <source>
        <dbReference type="Proteomes" id="UP001205105"/>
    </source>
</evidence>
<dbReference type="SUPFAM" id="SSF53850">
    <property type="entry name" value="Periplasmic binding protein-like II"/>
    <property type="match status" value="1"/>
</dbReference>
<evidence type="ECO:0000259" key="1">
    <source>
        <dbReference type="Pfam" id="PF00497"/>
    </source>
</evidence>
<organism evidence="2 3">
    <name type="scientific">Chlorella ohadii</name>
    <dbReference type="NCBI Taxonomy" id="2649997"/>
    <lineage>
        <taxon>Eukaryota</taxon>
        <taxon>Viridiplantae</taxon>
        <taxon>Chlorophyta</taxon>
        <taxon>core chlorophytes</taxon>
        <taxon>Trebouxiophyceae</taxon>
        <taxon>Chlorellales</taxon>
        <taxon>Chlorellaceae</taxon>
        <taxon>Chlorella clade</taxon>
        <taxon>Chlorella</taxon>
    </lineage>
</organism>
<sequence>MVPMIVADRIPKLKDGSVDMLFAALTKTADRAKEVLFVVPSYYSSGASLFALQNKAANAADWGAIKGQKVCSLAGYYLNPDLKTKYGADLVEVPDEAAMLDKWVAGDCSVGELCVYLAPACTGVGSANAS</sequence>
<proteinExistence type="predicted"/>